<feature type="transmembrane region" description="Helical" evidence="8">
    <location>
        <begin position="469"/>
        <end position="488"/>
    </location>
</feature>
<sequence>MLVNVCRLATKRPDHLVIADIGPWSPSSTGTEVARSEADRLPVRRIRRLPLMSAHANGKASESEGPGTDDVAGPGLTSALEVVRLTARGSRKDFALDARPIAGGGQATVFGAVHKPTGARVAFKRLDWRSPDALARMRREVEAARLFGGNPHVLPVLDWSRSYDWFVMPLADGTARVLAEEPPESAVVRALVTAVCEALREPHRKGWIHRDLKPDNVLRFAGRWVVADWGLGRRPRGQTTDPRRTQVGVQFGTEGFAAPELAVDAHVAGPPADIYSIGQIVGWALKGTWPQPNVPLLPPSGPWRAIVRAATMHDPHRRIGTVDELLSMVAAEFDAPAELASRGGRLLPAVRAGDREALVELFRLAARSDLDHDFFRDVLVALDGDRLRAAVSADPQAVGEVVRAIRLLDSANGSAGREPGDHGRAITWLLAIAGHAESLAQWDLLDEVSDAILHLNANEQVSPEVHGEVVAWLTAATGTAASVIAAVLRRYTPRPHLAGLADGGALDHRIRLALRPRLQAESAGGDPAAADEDHTGKRRPVTRRATLLSAIGVLAAVLIVIGTLLSNVSNPPGDPSESSGPSIAPSENPLAGLPGVPSELADSSSMRAFIEAWDLYPSWSRCRSGSGDTALTGNFPARRTQGGGLPVRSSYCTNDGNLTVMFANYRPAAYNEVAPAYFDAAPPVQPVGGEKTPPPGLHVFAWSPTQRALVWTDTEARLIGVAVTDSPRTDLVELWSRYRPR</sequence>
<keyword evidence="6" id="KW-0067">ATP-binding</keyword>
<evidence type="ECO:0000259" key="9">
    <source>
        <dbReference type="PROSITE" id="PS50011"/>
    </source>
</evidence>
<dbReference type="SMART" id="SM00220">
    <property type="entry name" value="S_TKc"/>
    <property type="match status" value="1"/>
</dbReference>
<feature type="compositionally biased region" description="Low complexity" evidence="7">
    <location>
        <begin position="569"/>
        <end position="582"/>
    </location>
</feature>
<comment type="caution">
    <text evidence="10">The sequence shown here is derived from an EMBL/GenBank/DDBJ whole genome shotgun (WGS) entry which is preliminary data.</text>
</comment>
<evidence type="ECO:0000256" key="5">
    <source>
        <dbReference type="ARBA" id="ARBA00022777"/>
    </source>
</evidence>
<dbReference type="OrthoDB" id="7061676at2"/>
<evidence type="ECO:0000256" key="2">
    <source>
        <dbReference type="ARBA" id="ARBA00022527"/>
    </source>
</evidence>
<evidence type="ECO:0000256" key="6">
    <source>
        <dbReference type="ARBA" id="ARBA00022840"/>
    </source>
</evidence>
<keyword evidence="8" id="KW-1133">Transmembrane helix</keyword>
<dbReference type="AlphaFoldDB" id="A0A5M3XJW6"/>
<name>A0A5M3XJW6_9ACTN</name>
<keyword evidence="5" id="KW-0418">Kinase</keyword>
<evidence type="ECO:0000256" key="3">
    <source>
        <dbReference type="ARBA" id="ARBA00022679"/>
    </source>
</evidence>
<evidence type="ECO:0000256" key="4">
    <source>
        <dbReference type="ARBA" id="ARBA00022741"/>
    </source>
</evidence>
<accession>A0A5M3XJW6</accession>
<organism evidence="10 11">
    <name type="scientific">Acrocarpospora pleiomorpha</name>
    <dbReference type="NCBI Taxonomy" id="90975"/>
    <lineage>
        <taxon>Bacteria</taxon>
        <taxon>Bacillati</taxon>
        <taxon>Actinomycetota</taxon>
        <taxon>Actinomycetes</taxon>
        <taxon>Streptosporangiales</taxon>
        <taxon>Streptosporangiaceae</taxon>
        <taxon>Acrocarpospora</taxon>
    </lineage>
</organism>
<evidence type="ECO:0000313" key="11">
    <source>
        <dbReference type="Proteomes" id="UP000377595"/>
    </source>
</evidence>
<dbReference type="GO" id="GO:0004674">
    <property type="term" value="F:protein serine/threonine kinase activity"/>
    <property type="evidence" value="ECO:0007669"/>
    <property type="project" value="UniProtKB-KW"/>
</dbReference>
<keyword evidence="11" id="KW-1185">Reference proteome</keyword>
<keyword evidence="2" id="KW-0723">Serine/threonine-protein kinase</keyword>
<keyword evidence="4" id="KW-0547">Nucleotide-binding</keyword>
<feature type="transmembrane region" description="Helical" evidence="8">
    <location>
        <begin position="545"/>
        <end position="565"/>
    </location>
</feature>
<dbReference type="InterPro" id="IPR011009">
    <property type="entry name" value="Kinase-like_dom_sf"/>
</dbReference>
<evidence type="ECO:0000256" key="7">
    <source>
        <dbReference type="SAM" id="MobiDB-lite"/>
    </source>
</evidence>
<dbReference type="SUPFAM" id="SSF56112">
    <property type="entry name" value="Protein kinase-like (PK-like)"/>
    <property type="match status" value="1"/>
</dbReference>
<keyword evidence="8" id="KW-0812">Transmembrane</keyword>
<feature type="region of interest" description="Disordered" evidence="7">
    <location>
        <begin position="517"/>
        <end position="538"/>
    </location>
</feature>
<dbReference type="Pfam" id="PF00069">
    <property type="entry name" value="Pkinase"/>
    <property type="match status" value="1"/>
</dbReference>
<evidence type="ECO:0000313" key="10">
    <source>
        <dbReference type="EMBL" id="GES21122.1"/>
    </source>
</evidence>
<dbReference type="Proteomes" id="UP000377595">
    <property type="component" value="Unassembled WGS sequence"/>
</dbReference>
<dbReference type="EMBL" id="BLAF01000021">
    <property type="protein sequence ID" value="GES21122.1"/>
    <property type="molecule type" value="Genomic_DNA"/>
</dbReference>
<dbReference type="PANTHER" id="PTHR43289">
    <property type="entry name" value="MITOGEN-ACTIVATED PROTEIN KINASE KINASE KINASE 20-RELATED"/>
    <property type="match status" value="1"/>
</dbReference>
<keyword evidence="3" id="KW-0808">Transferase</keyword>
<reference evidence="10 11" key="1">
    <citation type="submission" date="2019-10" db="EMBL/GenBank/DDBJ databases">
        <title>Whole genome shotgun sequence of Acrocarpospora pleiomorpha NBRC 16267.</title>
        <authorList>
            <person name="Ichikawa N."/>
            <person name="Kimura A."/>
            <person name="Kitahashi Y."/>
            <person name="Komaki H."/>
            <person name="Oguchi A."/>
        </authorList>
    </citation>
    <scope>NUCLEOTIDE SEQUENCE [LARGE SCALE GENOMIC DNA]</scope>
    <source>
        <strain evidence="10 11">NBRC 16267</strain>
    </source>
</reference>
<protein>
    <recommendedName>
        <fullName evidence="1">non-specific serine/threonine protein kinase</fullName>
        <ecNumber evidence="1">2.7.11.1</ecNumber>
    </recommendedName>
</protein>
<evidence type="ECO:0000256" key="8">
    <source>
        <dbReference type="SAM" id="Phobius"/>
    </source>
</evidence>
<dbReference type="GO" id="GO:0005524">
    <property type="term" value="F:ATP binding"/>
    <property type="evidence" value="ECO:0007669"/>
    <property type="project" value="UniProtKB-KW"/>
</dbReference>
<dbReference type="Gene3D" id="1.10.510.10">
    <property type="entry name" value="Transferase(Phosphotransferase) domain 1"/>
    <property type="match status" value="1"/>
</dbReference>
<feature type="domain" description="Protein kinase" evidence="9">
    <location>
        <begin position="95"/>
        <end position="375"/>
    </location>
</feature>
<dbReference type="PANTHER" id="PTHR43289:SF6">
    <property type="entry name" value="SERINE_THREONINE-PROTEIN KINASE NEKL-3"/>
    <property type="match status" value="1"/>
</dbReference>
<dbReference type="InterPro" id="IPR000719">
    <property type="entry name" value="Prot_kinase_dom"/>
</dbReference>
<proteinExistence type="predicted"/>
<feature type="region of interest" description="Disordered" evidence="7">
    <location>
        <begin position="569"/>
        <end position="597"/>
    </location>
</feature>
<dbReference type="PROSITE" id="PS50011">
    <property type="entry name" value="PROTEIN_KINASE_DOM"/>
    <property type="match status" value="1"/>
</dbReference>
<gene>
    <name evidence="10" type="ORF">Aple_040180</name>
</gene>
<evidence type="ECO:0000256" key="1">
    <source>
        <dbReference type="ARBA" id="ARBA00012513"/>
    </source>
</evidence>
<keyword evidence="8" id="KW-0472">Membrane</keyword>
<dbReference type="EC" id="2.7.11.1" evidence="1"/>